<organism evidence="1 2">
    <name type="scientific">Sulfitobacter guttiformis</name>
    <dbReference type="NCBI Taxonomy" id="74349"/>
    <lineage>
        <taxon>Bacteria</taxon>
        <taxon>Pseudomonadati</taxon>
        <taxon>Pseudomonadota</taxon>
        <taxon>Alphaproteobacteria</taxon>
        <taxon>Rhodobacterales</taxon>
        <taxon>Roseobacteraceae</taxon>
        <taxon>Sulfitobacter</taxon>
    </lineage>
</organism>
<evidence type="ECO:0000313" key="2">
    <source>
        <dbReference type="Proteomes" id="UP000284407"/>
    </source>
</evidence>
<sequence>MAGALLAFIIATRWEAFDIRCLAEIPIGLGTAEFNLKVAESKVAARRLAGFWTREEQRLEASLPCHQRSPVSAKLDLKHVDRASKVLSCNFQAPS</sequence>
<keyword evidence="2" id="KW-1185">Reference proteome</keyword>
<dbReference type="EMBL" id="RAQK01000002">
    <property type="protein sequence ID" value="RKE93547.1"/>
    <property type="molecule type" value="Genomic_DNA"/>
</dbReference>
<evidence type="ECO:0000313" key="1">
    <source>
        <dbReference type="EMBL" id="RKE93547.1"/>
    </source>
</evidence>
<name>A0A420DH60_9RHOB</name>
<dbReference type="AlphaFoldDB" id="A0A420DH60"/>
<gene>
    <name evidence="1" type="ORF">C8N30_2610</name>
</gene>
<reference evidence="1 2" key="1">
    <citation type="submission" date="2018-09" db="EMBL/GenBank/DDBJ databases">
        <title>Genomic Encyclopedia of Archaeal and Bacterial Type Strains, Phase II (KMG-II): from individual species to whole genera.</title>
        <authorList>
            <person name="Goeker M."/>
        </authorList>
    </citation>
    <scope>NUCLEOTIDE SEQUENCE [LARGE SCALE GENOMIC DNA]</scope>
    <source>
        <strain evidence="1 2">DSM 11458</strain>
    </source>
</reference>
<accession>A0A420DH60</accession>
<comment type="caution">
    <text evidence="1">The sequence shown here is derived from an EMBL/GenBank/DDBJ whole genome shotgun (WGS) entry which is preliminary data.</text>
</comment>
<protein>
    <submittedName>
        <fullName evidence="1">Uncharacterized protein</fullName>
    </submittedName>
</protein>
<proteinExistence type="predicted"/>
<dbReference type="Proteomes" id="UP000284407">
    <property type="component" value="Unassembled WGS sequence"/>
</dbReference>